<evidence type="ECO:0000313" key="2">
    <source>
        <dbReference type="EMBL" id="MEK0305969.1"/>
    </source>
</evidence>
<accession>A0ABU8ZL85</accession>
<reference evidence="2 3" key="1">
    <citation type="submission" date="2024-02" db="EMBL/GenBank/DDBJ databases">
        <title>Bifidobacterium honeyensis sp. nov., isolated from the comb honey.</title>
        <authorList>
            <person name="Liu W."/>
            <person name="Li Y."/>
        </authorList>
    </citation>
    <scope>NUCLEOTIDE SEQUENCE [LARGE SCALE GENOMIC DNA]</scope>
    <source>
        <strain evidence="2 3">IMAU50988</strain>
    </source>
</reference>
<comment type="caution">
    <text evidence="2">The sequence shown here is derived from an EMBL/GenBank/DDBJ whole genome shotgun (WGS) entry which is preliminary data.</text>
</comment>
<evidence type="ECO:0000256" key="1">
    <source>
        <dbReference type="SAM" id="MobiDB-lite"/>
    </source>
</evidence>
<sequence length="229" mass="24442">MRRLMEGHAAAVKLSLAIVLVLLVLAGGGVGAAGLLGVRAASGDTEFKVSVTAAQVDGTDPVSTGVSGEPIAVDLRDAFSSGPQTWTIGVSSLKGEMGRLTIKFMDTDPNRKVKAHMSPTSMGEPGPLNNRYYPDLFTQLHFEVLDGERKVWDGKLGTDGEIQLEDPSKNNPSRPGYLKMSMPVDLKPGDAEHTFTMRVYVDSTMDKDELTAYNGTTTGLSLVVKGETL</sequence>
<dbReference type="Proteomes" id="UP001373159">
    <property type="component" value="Unassembled WGS sequence"/>
</dbReference>
<organism evidence="2 3">
    <name type="scientific">Bifidobacterium favimelis</name>
    <dbReference type="NCBI Taxonomy" id="3122979"/>
    <lineage>
        <taxon>Bacteria</taxon>
        <taxon>Bacillati</taxon>
        <taxon>Actinomycetota</taxon>
        <taxon>Actinomycetes</taxon>
        <taxon>Bifidobacteriales</taxon>
        <taxon>Bifidobacteriaceae</taxon>
        <taxon>Bifidobacterium</taxon>
    </lineage>
</organism>
<dbReference type="RefSeq" id="WP_340468517.1">
    <property type="nucleotide sequence ID" value="NZ_JBANBB010000001.1"/>
</dbReference>
<name>A0ABU8ZL85_9BIFI</name>
<dbReference type="EMBL" id="JBANBB010000001">
    <property type="protein sequence ID" value="MEK0305969.1"/>
    <property type="molecule type" value="Genomic_DNA"/>
</dbReference>
<keyword evidence="3" id="KW-1185">Reference proteome</keyword>
<evidence type="ECO:0000313" key="3">
    <source>
        <dbReference type="Proteomes" id="UP001373159"/>
    </source>
</evidence>
<proteinExistence type="predicted"/>
<protein>
    <submittedName>
        <fullName evidence="2">Uncharacterized protein</fullName>
    </submittedName>
</protein>
<feature type="region of interest" description="Disordered" evidence="1">
    <location>
        <begin position="158"/>
        <end position="177"/>
    </location>
</feature>
<gene>
    <name evidence="2" type="ORF">V8P97_00530</name>
</gene>